<organism evidence="2 3">
    <name type="scientific">Methylophilus flavus</name>
    <dbReference type="NCBI Taxonomy" id="640084"/>
    <lineage>
        <taxon>Bacteria</taxon>
        <taxon>Pseudomonadati</taxon>
        <taxon>Pseudomonadota</taxon>
        <taxon>Betaproteobacteria</taxon>
        <taxon>Nitrosomonadales</taxon>
        <taxon>Methylophilaceae</taxon>
        <taxon>Methylophilus</taxon>
    </lineage>
</organism>
<keyword evidence="1" id="KW-0732">Signal</keyword>
<protein>
    <recommendedName>
        <fullName evidence="4">Lipoprotein</fullName>
    </recommendedName>
</protein>
<evidence type="ECO:0000313" key="3">
    <source>
        <dbReference type="Proteomes" id="UP001597206"/>
    </source>
</evidence>
<feature type="chain" id="PRO_5046558181" description="Lipoprotein" evidence="1">
    <location>
        <begin position="22"/>
        <end position="194"/>
    </location>
</feature>
<comment type="caution">
    <text evidence="2">The sequence shown here is derived from an EMBL/GenBank/DDBJ whole genome shotgun (WGS) entry which is preliminary data.</text>
</comment>
<keyword evidence="3" id="KW-1185">Reference proteome</keyword>
<dbReference type="RefSeq" id="WP_379033034.1">
    <property type="nucleotide sequence ID" value="NZ_JBHTLN010000001.1"/>
</dbReference>
<dbReference type="EMBL" id="JBHTLN010000001">
    <property type="protein sequence ID" value="MFD1122516.1"/>
    <property type="molecule type" value="Genomic_DNA"/>
</dbReference>
<evidence type="ECO:0000256" key="1">
    <source>
        <dbReference type="SAM" id="SignalP"/>
    </source>
</evidence>
<reference evidence="3" key="1">
    <citation type="journal article" date="2019" name="Int. J. Syst. Evol. Microbiol.">
        <title>The Global Catalogue of Microorganisms (GCM) 10K type strain sequencing project: providing services to taxonomists for standard genome sequencing and annotation.</title>
        <authorList>
            <consortium name="The Broad Institute Genomics Platform"/>
            <consortium name="The Broad Institute Genome Sequencing Center for Infectious Disease"/>
            <person name="Wu L."/>
            <person name="Ma J."/>
        </authorList>
    </citation>
    <scope>NUCLEOTIDE SEQUENCE [LARGE SCALE GENOMIC DNA]</scope>
    <source>
        <strain evidence="3">CCUG 58411</strain>
    </source>
</reference>
<evidence type="ECO:0000313" key="2">
    <source>
        <dbReference type="EMBL" id="MFD1122516.1"/>
    </source>
</evidence>
<proteinExistence type="predicted"/>
<sequence length="194" mass="21742">MRTYLFVISSLLFLVSSSINAGDAIRANQAIDNPVIIPGAVINYLTKEIDTAYAECEQEGLIVSKAFEARPVELNSSVKALVVKPRSRCFCSNDECPMWVFDATAQKVKVIFESSMAGLLTFSDKKTKGFPDIKVSGGLPSHGYEVRYVWDGAEYQEIYNQVWIWNPDKKCNEAEIEELKNGKWVKTSNVCLKI</sequence>
<feature type="signal peptide" evidence="1">
    <location>
        <begin position="1"/>
        <end position="21"/>
    </location>
</feature>
<name>A0ABW3PDP7_9PROT</name>
<evidence type="ECO:0008006" key="4">
    <source>
        <dbReference type="Google" id="ProtNLM"/>
    </source>
</evidence>
<accession>A0ABW3PDP7</accession>
<gene>
    <name evidence="2" type="ORF">ACFQ2T_08385</name>
</gene>
<dbReference type="Proteomes" id="UP001597206">
    <property type="component" value="Unassembled WGS sequence"/>
</dbReference>